<sequence length="116" mass="12634">MKHLLDPYLRLAAVFLGGSLLVSFLFSVLYYFNWMGTPIYQIGCLLCGVLLYAVCGILFAQKAKRKVLLQALVLLIVLVVLGVLLMEEKSWAALGALAAKGICFLAGCVVMIGKHN</sequence>
<keyword evidence="1" id="KW-0472">Membrane</keyword>
<comment type="caution">
    <text evidence="2">The sequence shown here is derived from an EMBL/GenBank/DDBJ whole genome shotgun (WGS) entry which is preliminary data.</text>
</comment>
<feature type="transmembrane region" description="Helical" evidence="1">
    <location>
        <begin position="67"/>
        <end position="85"/>
    </location>
</feature>
<dbReference type="RefSeq" id="WP_006060798.1">
    <property type="nucleotide sequence ID" value="NZ_CABJCV010000001.1"/>
</dbReference>
<evidence type="ECO:0000313" key="3">
    <source>
        <dbReference type="Proteomes" id="UP000284178"/>
    </source>
</evidence>
<evidence type="ECO:0000256" key="1">
    <source>
        <dbReference type="SAM" id="Phobius"/>
    </source>
</evidence>
<dbReference type="GeneID" id="83014139"/>
<feature type="transmembrane region" description="Helical" evidence="1">
    <location>
        <begin position="12"/>
        <end position="32"/>
    </location>
</feature>
<evidence type="ECO:0008006" key="4">
    <source>
        <dbReference type="Google" id="ProtNLM"/>
    </source>
</evidence>
<organism evidence="2 3">
    <name type="scientific">Holdemania filiformis</name>
    <dbReference type="NCBI Taxonomy" id="61171"/>
    <lineage>
        <taxon>Bacteria</taxon>
        <taxon>Bacillati</taxon>
        <taxon>Bacillota</taxon>
        <taxon>Erysipelotrichia</taxon>
        <taxon>Erysipelotrichales</taxon>
        <taxon>Erysipelotrichaceae</taxon>
        <taxon>Holdemania</taxon>
    </lineage>
</organism>
<protein>
    <recommendedName>
        <fullName evidence="4">TIGR04086 family membrane protein</fullName>
    </recommendedName>
</protein>
<accession>A0A412G6X1</accession>
<keyword evidence="3" id="KW-1185">Reference proteome</keyword>
<gene>
    <name evidence="2" type="ORF">DWY25_01790</name>
</gene>
<dbReference type="Proteomes" id="UP000284178">
    <property type="component" value="Unassembled WGS sequence"/>
</dbReference>
<dbReference type="AlphaFoldDB" id="A0A412G6X1"/>
<dbReference type="EMBL" id="QRUP01000001">
    <property type="protein sequence ID" value="RGR77050.1"/>
    <property type="molecule type" value="Genomic_DNA"/>
</dbReference>
<name>A0A412G6X1_9FIRM</name>
<evidence type="ECO:0000313" key="2">
    <source>
        <dbReference type="EMBL" id="RGR77050.1"/>
    </source>
</evidence>
<proteinExistence type="predicted"/>
<keyword evidence="1" id="KW-0812">Transmembrane</keyword>
<feature type="transmembrane region" description="Helical" evidence="1">
    <location>
        <begin position="38"/>
        <end position="60"/>
    </location>
</feature>
<keyword evidence="1" id="KW-1133">Transmembrane helix</keyword>
<reference evidence="2 3" key="1">
    <citation type="submission" date="2018-08" db="EMBL/GenBank/DDBJ databases">
        <title>A genome reference for cultivated species of the human gut microbiota.</title>
        <authorList>
            <person name="Zou Y."/>
            <person name="Xue W."/>
            <person name="Luo G."/>
        </authorList>
    </citation>
    <scope>NUCLEOTIDE SEQUENCE [LARGE SCALE GENOMIC DNA]</scope>
    <source>
        <strain evidence="2 3">AF24-29</strain>
    </source>
</reference>
<feature type="transmembrane region" description="Helical" evidence="1">
    <location>
        <begin position="91"/>
        <end position="112"/>
    </location>
</feature>